<organism evidence="1 2">
    <name type="scientific">Larimichthys crocea</name>
    <name type="common">Large yellow croaker</name>
    <name type="synonym">Pseudosciaena crocea</name>
    <dbReference type="NCBI Taxonomy" id="215358"/>
    <lineage>
        <taxon>Eukaryota</taxon>
        <taxon>Metazoa</taxon>
        <taxon>Chordata</taxon>
        <taxon>Craniata</taxon>
        <taxon>Vertebrata</taxon>
        <taxon>Euteleostomi</taxon>
        <taxon>Actinopterygii</taxon>
        <taxon>Neopterygii</taxon>
        <taxon>Teleostei</taxon>
        <taxon>Neoteleostei</taxon>
        <taxon>Acanthomorphata</taxon>
        <taxon>Eupercaria</taxon>
        <taxon>Sciaenidae</taxon>
        <taxon>Larimichthys</taxon>
    </lineage>
</organism>
<gene>
    <name evidence="1" type="ORF">E3U43_005148</name>
</gene>
<protein>
    <submittedName>
        <fullName evidence="1">Uncharacterized protein</fullName>
    </submittedName>
</protein>
<name>A0ACD3QFI3_LARCR</name>
<evidence type="ECO:0000313" key="2">
    <source>
        <dbReference type="Proteomes" id="UP000793456"/>
    </source>
</evidence>
<comment type="caution">
    <text evidence="1">The sequence shown here is derived from an EMBL/GenBank/DDBJ whole genome shotgun (WGS) entry which is preliminary data.</text>
</comment>
<feature type="non-terminal residue" evidence="1">
    <location>
        <position position="121"/>
    </location>
</feature>
<dbReference type="Proteomes" id="UP000793456">
    <property type="component" value="Chromosome XX"/>
</dbReference>
<accession>A0ACD3QFI3</accession>
<sequence length="121" mass="13541">MISLKEAEIKHVRSMSPMFNAQHLKRGTKRRLKSRGNGSVGVASERAVSIPQITYDHIDDSVEKKDVSFFPEEPRGAIEGITRIFRQPVRRNLGNSTSIDISRANSLTDELDFMGEDIPSA</sequence>
<proteinExistence type="predicted"/>
<keyword evidence="2" id="KW-1185">Reference proteome</keyword>
<evidence type="ECO:0000313" key="1">
    <source>
        <dbReference type="EMBL" id="TMS05898.1"/>
    </source>
</evidence>
<reference evidence="1" key="1">
    <citation type="submission" date="2018-11" db="EMBL/GenBank/DDBJ databases">
        <title>The sequence and de novo assembly of Larimichthys crocea genome using PacBio and Hi-C technologies.</title>
        <authorList>
            <person name="Xu P."/>
            <person name="Chen B."/>
            <person name="Zhou Z."/>
            <person name="Ke Q."/>
            <person name="Wu Y."/>
            <person name="Bai H."/>
            <person name="Pu F."/>
        </authorList>
    </citation>
    <scope>NUCLEOTIDE SEQUENCE</scope>
    <source>
        <tissue evidence="1">Muscle</tissue>
    </source>
</reference>
<dbReference type="EMBL" id="CM011693">
    <property type="protein sequence ID" value="TMS05898.1"/>
    <property type="molecule type" value="Genomic_DNA"/>
</dbReference>